<evidence type="ECO:0000256" key="4">
    <source>
        <dbReference type="ARBA" id="ARBA00023002"/>
    </source>
</evidence>
<dbReference type="GO" id="GO:0009055">
    <property type="term" value="F:electron transfer activity"/>
    <property type="evidence" value="ECO:0007669"/>
    <property type="project" value="TreeGrafter"/>
</dbReference>
<dbReference type="PROSITE" id="PS51318">
    <property type="entry name" value="TAT"/>
    <property type="match status" value="1"/>
</dbReference>
<feature type="domain" description="Molybdopterin dinucleotide-binding" evidence="6">
    <location>
        <begin position="779"/>
        <end position="881"/>
    </location>
</feature>
<dbReference type="GO" id="GO:0030288">
    <property type="term" value="C:outer membrane-bounded periplasmic space"/>
    <property type="evidence" value="ECO:0007669"/>
    <property type="project" value="TreeGrafter"/>
</dbReference>
<dbReference type="InterPro" id="IPR006656">
    <property type="entry name" value="Mopterin_OxRdtase"/>
</dbReference>
<dbReference type="AlphaFoldDB" id="A0A2K2U628"/>
<dbReference type="InterPro" id="IPR019546">
    <property type="entry name" value="TAT_signal_bac_arc"/>
</dbReference>
<reference evidence="7 8" key="1">
    <citation type="journal article" date="2018" name="Int. J. Syst. Evol. Microbiol.">
        <title>Rubneribacter badeniensis gen. nov., sp. nov. and Enteroscipio rubneri gen. nov., sp. nov., new members of the Eggerthellaceae isolated from human faeces.</title>
        <authorList>
            <person name="Danylec N."/>
            <person name="Gobl A."/>
            <person name="Stoll D.A."/>
            <person name="Hetzer B."/>
            <person name="Kulling S.E."/>
            <person name="Huch M."/>
        </authorList>
    </citation>
    <scope>NUCLEOTIDE SEQUENCE [LARGE SCALE GENOMIC DNA]</scope>
    <source>
        <strain evidence="7 8">ResAG-85</strain>
    </source>
</reference>
<keyword evidence="2" id="KW-0479">Metal-binding</keyword>
<dbReference type="InterPro" id="IPR006657">
    <property type="entry name" value="MoPterin_dinucl-bd_dom"/>
</dbReference>
<dbReference type="Proteomes" id="UP000236488">
    <property type="component" value="Unassembled WGS sequence"/>
</dbReference>
<accession>A0A2K2U628</accession>
<dbReference type="Gene3D" id="2.20.25.90">
    <property type="entry name" value="ADC-like domains"/>
    <property type="match status" value="1"/>
</dbReference>
<feature type="domain" description="Molybdopterin oxidoreductase" evidence="5">
    <location>
        <begin position="122"/>
        <end position="626"/>
    </location>
</feature>
<dbReference type="GO" id="GO:0030151">
    <property type="term" value="F:molybdenum ion binding"/>
    <property type="evidence" value="ECO:0007669"/>
    <property type="project" value="TreeGrafter"/>
</dbReference>
<dbReference type="PANTHER" id="PTHR43742:SF3">
    <property type="entry name" value="DIMETHYL SULFOXIDE REDUCTASE DMSA"/>
    <property type="match status" value="1"/>
</dbReference>
<organism evidence="7 8">
    <name type="scientific">Rubneribacter badeniensis</name>
    <dbReference type="NCBI Taxonomy" id="2070688"/>
    <lineage>
        <taxon>Bacteria</taxon>
        <taxon>Bacillati</taxon>
        <taxon>Actinomycetota</taxon>
        <taxon>Coriobacteriia</taxon>
        <taxon>Eggerthellales</taxon>
        <taxon>Eggerthellaceae</taxon>
        <taxon>Rubneribacter</taxon>
    </lineage>
</organism>
<dbReference type="PANTHER" id="PTHR43742">
    <property type="entry name" value="TRIMETHYLAMINE-N-OXIDE REDUCTASE"/>
    <property type="match status" value="1"/>
</dbReference>
<dbReference type="NCBIfam" id="TIGR01409">
    <property type="entry name" value="TAT_signal_seq"/>
    <property type="match status" value="1"/>
</dbReference>
<keyword evidence="3" id="KW-0732">Signal</keyword>
<evidence type="ECO:0000259" key="5">
    <source>
        <dbReference type="Pfam" id="PF00384"/>
    </source>
</evidence>
<dbReference type="Pfam" id="PF01568">
    <property type="entry name" value="Molydop_binding"/>
    <property type="match status" value="1"/>
</dbReference>
<dbReference type="Gene3D" id="3.40.50.740">
    <property type="match status" value="2"/>
</dbReference>
<dbReference type="Pfam" id="PF00384">
    <property type="entry name" value="Molybdopterin"/>
    <property type="match status" value="1"/>
</dbReference>
<evidence type="ECO:0000256" key="2">
    <source>
        <dbReference type="ARBA" id="ARBA00022723"/>
    </source>
</evidence>
<dbReference type="GO" id="GO:0016491">
    <property type="term" value="F:oxidoreductase activity"/>
    <property type="evidence" value="ECO:0007669"/>
    <property type="project" value="UniProtKB-KW"/>
</dbReference>
<dbReference type="Gene3D" id="3.40.228.10">
    <property type="entry name" value="Dimethylsulfoxide Reductase, domain 2"/>
    <property type="match status" value="1"/>
</dbReference>
<dbReference type="SUPFAM" id="SSF50692">
    <property type="entry name" value="ADC-like"/>
    <property type="match status" value="1"/>
</dbReference>
<keyword evidence="8" id="KW-1185">Reference proteome</keyword>
<evidence type="ECO:0000256" key="3">
    <source>
        <dbReference type="ARBA" id="ARBA00022729"/>
    </source>
</evidence>
<dbReference type="InterPro" id="IPR006311">
    <property type="entry name" value="TAT_signal"/>
</dbReference>
<evidence type="ECO:0000259" key="6">
    <source>
        <dbReference type="Pfam" id="PF01568"/>
    </source>
</evidence>
<gene>
    <name evidence="7" type="ORF">C2L80_05155</name>
</gene>
<dbReference type="PROSITE" id="PS51257">
    <property type="entry name" value="PROKAR_LIPOPROTEIN"/>
    <property type="match status" value="1"/>
</dbReference>
<proteinExistence type="inferred from homology"/>
<dbReference type="SUPFAM" id="SSF53706">
    <property type="entry name" value="Formate dehydrogenase/DMSO reductase, domains 1-3"/>
    <property type="match status" value="1"/>
</dbReference>
<evidence type="ECO:0000313" key="7">
    <source>
        <dbReference type="EMBL" id="PNV65729.1"/>
    </source>
</evidence>
<comment type="similarity">
    <text evidence="1">Belongs to the prokaryotic molybdopterin-containing oxidoreductase family.</text>
</comment>
<dbReference type="RefSeq" id="WP_087196662.1">
    <property type="nucleotide sequence ID" value="NZ_PPEL01000019.1"/>
</dbReference>
<protein>
    <recommendedName>
        <fullName evidence="9">Dimethyl sulfoxide reductase subunit A</fullName>
    </recommendedName>
</protein>
<evidence type="ECO:0008006" key="9">
    <source>
        <dbReference type="Google" id="ProtNLM"/>
    </source>
</evidence>
<dbReference type="EMBL" id="PPEL01000019">
    <property type="protein sequence ID" value="PNV65729.1"/>
    <property type="molecule type" value="Genomic_DNA"/>
</dbReference>
<name>A0A2K2U628_9ACTN</name>
<dbReference type="InterPro" id="IPR050612">
    <property type="entry name" value="Prok_Mopterin_Oxidored"/>
</dbReference>
<evidence type="ECO:0000256" key="1">
    <source>
        <dbReference type="ARBA" id="ARBA00010312"/>
    </source>
</evidence>
<dbReference type="GO" id="GO:0009061">
    <property type="term" value="P:anaerobic respiration"/>
    <property type="evidence" value="ECO:0007669"/>
    <property type="project" value="TreeGrafter"/>
</dbReference>
<dbReference type="Gene3D" id="2.40.40.20">
    <property type="match status" value="1"/>
</dbReference>
<dbReference type="GO" id="GO:0043546">
    <property type="term" value="F:molybdopterin cofactor binding"/>
    <property type="evidence" value="ECO:0007669"/>
    <property type="project" value="InterPro"/>
</dbReference>
<evidence type="ECO:0000313" key="8">
    <source>
        <dbReference type="Proteomes" id="UP000236488"/>
    </source>
</evidence>
<sequence>MALLDKAIGRRNFLKGGAAAIAVAGLSGCVPDGKDASDPAVESAKAHAVESDAAIVNGEGEWVTVDCWGNCGGRCINRVFVKDGVVLRQKTDDMKEDTVETPQQRSCPRGHQMRQHVFNANRIKYPMKRKSWQPGGGENSHGDLRGEEGWQRISWDEALDYVAQELKRVYDEYGPRSVVCMGTDWPVLNLLGGRLQWNGTESYGNWYNAPVRMGGNIGNGLPDCLVGNDRMDLKNADTIVFYGMNPAWHSAGNPMYYYRLAKEAGTEFVYVGPEYNVSASVLEARWVRVRPGTDTAFLLAVAYEMIRLDDEQGNIIDWDFLHRCTVGFDAESMPAEAVINENFQAYVLGEYDGVPKTREWATEICGTPVEDITWYAGQMRKTRDVMLLHNYAPSRYRGSTDLPQLFLTVACMGGHLGRSGNAVAATFSIESANSGTKLVKLGDPAIGGVKIGAGVASVVVPKNTLEYSELPKPTIWKDMDEGHYTGYGDYRNGALDNGWVKKDGYLPPKEFDFDPKIIVNDYHNPLQATEDVNRGIKVFKKMDMVVNIEYRFTLTSQYADILLPCFTAWEGNLDPDKGELQVATNGIMRLSRAQCNRDYALFSRPAVQPLFESKNESWIYVEIAKRWGFKESDVFSVSDMQSYFNRIAGAEVMDDDGVTYKTLVTISQEDIDAWGVEGEPQQGVISLKDVLEQGYYQVPRTKDDNHGFYGYEDFVKDPEENPRSSASGKLEIYCQSKADAINWLGFGSEEVKPYPTFHTTTYQESFANWERKEKGAYPFIMYQPHYLRRAHTCFDEGVWIREAWPNPVYISAEDAAAKGIETGDTVLIHNDAGKIVRIASVLNTLMPGCIAVPHGSRTYLDPETGIDFGGNENMLVDHKTQDDFMPQCDGYNSCLVDFEKYNGKPLAADCQFEPVLWTEE</sequence>
<keyword evidence="4" id="KW-0560">Oxidoreductase</keyword>
<comment type="caution">
    <text evidence="7">The sequence shown here is derived from an EMBL/GenBank/DDBJ whole genome shotgun (WGS) entry which is preliminary data.</text>
</comment>
<dbReference type="InterPro" id="IPR009010">
    <property type="entry name" value="Asp_de-COase-like_dom_sf"/>
</dbReference>